<dbReference type="Proteomes" id="UP000284706">
    <property type="component" value="Unassembled WGS sequence"/>
</dbReference>
<proteinExistence type="predicted"/>
<accession>A0A409VQT0</accession>
<evidence type="ECO:0000313" key="1">
    <source>
        <dbReference type="EMBL" id="PPQ68556.1"/>
    </source>
</evidence>
<comment type="caution">
    <text evidence="1">The sequence shown here is derived from an EMBL/GenBank/DDBJ whole genome shotgun (WGS) entry which is preliminary data.</text>
</comment>
<dbReference type="EMBL" id="NHYE01005593">
    <property type="protein sequence ID" value="PPQ68556.1"/>
    <property type="molecule type" value="Genomic_DNA"/>
</dbReference>
<dbReference type="InParanoid" id="A0A409VQT0"/>
<dbReference type="AlphaFoldDB" id="A0A409VQT0"/>
<protein>
    <submittedName>
        <fullName evidence="1">Uncharacterized protein</fullName>
    </submittedName>
</protein>
<gene>
    <name evidence="1" type="ORF">CVT26_003365</name>
</gene>
<organism evidence="1 2">
    <name type="scientific">Gymnopilus dilepis</name>
    <dbReference type="NCBI Taxonomy" id="231916"/>
    <lineage>
        <taxon>Eukaryota</taxon>
        <taxon>Fungi</taxon>
        <taxon>Dikarya</taxon>
        <taxon>Basidiomycota</taxon>
        <taxon>Agaricomycotina</taxon>
        <taxon>Agaricomycetes</taxon>
        <taxon>Agaricomycetidae</taxon>
        <taxon>Agaricales</taxon>
        <taxon>Agaricineae</taxon>
        <taxon>Hymenogastraceae</taxon>
        <taxon>Gymnopilus</taxon>
    </lineage>
</organism>
<keyword evidence="2" id="KW-1185">Reference proteome</keyword>
<sequence>MEGEVGSHTSPLARPRQARDVSEEVRLLCQEIWRMTDDILLMTKGSEVAAELERVGLVTAWSVAEVQRIPSDFLPPVHYLLKRYKWTLRVIRDKLPMEPLSSKLLTGFGMRHVDSFIELFQDTLSRIPTLSYSQSVSSAHR</sequence>
<name>A0A409VQT0_9AGAR</name>
<evidence type="ECO:0000313" key="2">
    <source>
        <dbReference type="Proteomes" id="UP000284706"/>
    </source>
</evidence>
<reference evidence="1 2" key="1">
    <citation type="journal article" date="2018" name="Evol. Lett.">
        <title>Horizontal gene cluster transfer increased hallucinogenic mushroom diversity.</title>
        <authorList>
            <person name="Reynolds H.T."/>
            <person name="Vijayakumar V."/>
            <person name="Gluck-Thaler E."/>
            <person name="Korotkin H.B."/>
            <person name="Matheny P.B."/>
            <person name="Slot J.C."/>
        </authorList>
    </citation>
    <scope>NUCLEOTIDE SEQUENCE [LARGE SCALE GENOMIC DNA]</scope>
    <source>
        <strain evidence="1 2">SRW20</strain>
    </source>
</reference>